<comment type="caution">
    <text evidence="2">The sequence shown here is derived from an EMBL/GenBank/DDBJ whole genome shotgun (WGS) entry which is preliminary data.</text>
</comment>
<reference evidence="2 3" key="1">
    <citation type="submission" date="2021-03" db="EMBL/GenBank/DDBJ databases">
        <title>Sequencing the genomes of 1000 actinobacteria strains.</title>
        <authorList>
            <person name="Klenk H.-P."/>
        </authorList>
    </citation>
    <scope>NUCLEOTIDE SEQUENCE [LARGE SCALE GENOMIC DNA]</scope>
    <source>
        <strain evidence="2 3">DSM 16005</strain>
    </source>
</reference>
<dbReference type="Proteomes" id="UP000711614">
    <property type="component" value="Unassembled WGS sequence"/>
</dbReference>
<sequence length="38" mass="3858">MSCHATNGSAAAGGATAPWARLWMEVSKAPPVEESKAS</sequence>
<gene>
    <name evidence="2" type="ORF">JOF48_003569</name>
</gene>
<feature type="compositionally biased region" description="Low complexity" evidence="1">
    <location>
        <begin position="1"/>
        <end position="17"/>
    </location>
</feature>
<keyword evidence="3" id="KW-1185">Reference proteome</keyword>
<protein>
    <submittedName>
        <fullName evidence="2">Uncharacterized protein</fullName>
    </submittedName>
</protein>
<feature type="region of interest" description="Disordered" evidence="1">
    <location>
        <begin position="1"/>
        <end position="20"/>
    </location>
</feature>
<accession>A0ABS4Z218</accession>
<organism evidence="2 3">
    <name type="scientific">Arthrobacter stackebrandtii</name>
    <dbReference type="NCBI Taxonomy" id="272161"/>
    <lineage>
        <taxon>Bacteria</taxon>
        <taxon>Bacillati</taxon>
        <taxon>Actinomycetota</taxon>
        <taxon>Actinomycetes</taxon>
        <taxon>Micrococcales</taxon>
        <taxon>Micrococcaceae</taxon>
        <taxon>Arthrobacter</taxon>
    </lineage>
</organism>
<proteinExistence type="predicted"/>
<evidence type="ECO:0000256" key="1">
    <source>
        <dbReference type="SAM" id="MobiDB-lite"/>
    </source>
</evidence>
<name>A0ABS4Z218_9MICC</name>
<dbReference type="EMBL" id="JAGIOI010000001">
    <property type="protein sequence ID" value="MBP2414770.1"/>
    <property type="molecule type" value="Genomic_DNA"/>
</dbReference>
<evidence type="ECO:0000313" key="3">
    <source>
        <dbReference type="Proteomes" id="UP000711614"/>
    </source>
</evidence>
<evidence type="ECO:0000313" key="2">
    <source>
        <dbReference type="EMBL" id="MBP2414770.1"/>
    </source>
</evidence>